<gene>
    <name evidence="2" type="ORF">TWF788_007437</name>
</gene>
<sequence length="1221" mass="136785">MEPMIPHIISEAVGFGVDRELMIHLGTTPDEDLIAFADSQDDPDDYSDVQTYIFVHFFVFVKTESISHLEKAIIRTEGWAALECDTMDYSESTKVSDLLHLLKELFESTDKTERRLKLVANAQESIERYNVAGVVKYLDDSFDALKEAKTVIPIWPEGHKDFANANGIEGECHELRYKLTGNTADADRAIGLIWRAANGFPKGHSQNIRWLTHFMRSSNLNKYRKRTRNPADIEKMVEATNTIYQFLPKNGPKETRALFEATMCFKELFEVNDSIETLDQGIELATSCVKAASNDHPERFSYINSLANFLGYRFKRLGSLADLNKAIEVVELSLPEISTSGEPSDVPWYLINGLATLLGHRYAETKVSEDLDRAIELMEAINSVGVSGEAKYLHNLGMLLLNRFRRKKDTRDIDKSVHLVRKATEMEDSPENRGSLAQSLCTRALHHKDILGISEAIEAGERMVSIAPDSDPRLPQYLHDVGVLYRHKYNVRSDIADLNESIRLLTLAFNTMPPEYVAYSMMMGHLADCLRERWKKNGSQEDFDKAKSLFQRSISGEGYLSAGDVIRLIMPATRPEEGATTEERSEYLEKVVQMIAQASPMSMQQSDQQYMMSEFAQIPSEAAAAALDAGKSAFHALSLLEQGRGVIIDHLMKMRTDISELEESHPVLANQFIALRSKLGSTEKNLEAACPGVTGALSFCDIATAGSLQNQRVEAQKAFDNLCAQIRELSGFENFLLPLTEEEMKAAADPDPIVVINLSTIRCDAFIVEKHQIRNIKLLKSQLTTANALGALIRYADSKMQPHVIRLSLEWMWDREVKPVLDALGFTKTPTEDNWPHIWWIPTGFLCRLPLHAAGYHFKFPRTNETVMDRVMSSYSSSIKALVYGRRRRSMGATNRKSDKALIVPVPYTQGQAGLPYVAQEVGVLNSLCPSLHLTPVVPELKREDILSSMRDCRIFHFAGHGLSNASDPSKSGLLLKEGVKNPLTVTDLQNNQLQSNPPFLAYLSACSTGAAEAEQLLDEGINLISACQLAGFRHVIGTLWEVSDPHCVDVAKTLYETIRDEGLTDKAICRGLHKGVKRLRNRAVWRSVRSHTFPNHDFDSDNDDTAWEAFADLGESKPDTSPTRIDLFEDYCSALGVTDEEYAKRGRRGCAKAWEASSKKPDIRDETPFRNLATQCSQHEKSDEKNAADMARKLTVVTLGSGRDVGPLDLYWVPYLHFGV</sequence>
<proteinExistence type="predicted"/>
<evidence type="ECO:0000259" key="1">
    <source>
        <dbReference type="Pfam" id="PF12770"/>
    </source>
</evidence>
<accession>A0A7C8PSU1</accession>
<evidence type="ECO:0000313" key="2">
    <source>
        <dbReference type="EMBL" id="KAF3178261.1"/>
    </source>
</evidence>
<protein>
    <recommendedName>
        <fullName evidence="1">CHAT domain-containing protein</fullName>
    </recommendedName>
</protein>
<reference evidence="2 3" key="1">
    <citation type="submission" date="2019-06" db="EMBL/GenBank/DDBJ databases">
        <authorList>
            <person name="Palmer J.M."/>
        </authorList>
    </citation>
    <scope>NUCLEOTIDE SEQUENCE [LARGE SCALE GENOMIC DNA]</scope>
    <source>
        <strain evidence="2 3">TWF788</strain>
    </source>
</reference>
<organism evidence="2 3">
    <name type="scientific">Orbilia oligospora</name>
    <name type="common">Nematode-trapping fungus</name>
    <name type="synonym">Arthrobotrys oligospora</name>
    <dbReference type="NCBI Taxonomy" id="2813651"/>
    <lineage>
        <taxon>Eukaryota</taxon>
        <taxon>Fungi</taxon>
        <taxon>Dikarya</taxon>
        <taxon>Ascomycota</taxon>
        <taxon>Pezizomycotina</taxon>
        <taxon>Orbiliomycetes</taxon>
        <taxon>Orbiliales</taxon>
        <taxon>Orbiliaceae</taxon>
        <taxon>Orbilia</taxon>
    </lineage>
</organism>
<comment type="caution">
    <text evidence="2">The sequence shown here is derived from an EMBL/GenBank/DDBJ whole genome shotgun (WGS) entry which is preliminary data.</text>
</comment>
<dbReference type="Gene3D" id="1.25.40.10">
    <property type="entry name" value="Tetratricopeptide repeat domain"/>
    <property type="match status" value="1"/>
</dbReference>
<dbReference type="EMBL" id="JAABOE010000041">
    <property type="protein sequence ID" value="KAF3178261.1"/>
    <property type="molecule type" value="Genomic_DNA"/>
</dbReference>
<dbReference type="Pfam" id="PF12770">
    <property type="entry name" value="CHAT"/>
    <property type="match status" value="1"/>
</dbReference>
<feature type="domain" description="CHAT" evidence="1">
    <location>
        <begin position="808"/>
        <end position="1068"/>
    </location>
</feature>
<dbReference type="InterPro" id="IPR024983">
    <property type="entry name" value="CHAT_dom"/>
</dbReference>
<dbReference type="AlphaFoldDB" id="A0A7C8PSU1"/>
<name>A0A7C8PSU1_ORBOL</name>
<dbReference type="InterPro" id="IPR011990">
    <property type="entry name" value="TPR-like_helical_dom_sf"/>
</dbReference>
<evidence type="ECO:0000313" key="3">
    <source>
        <dbReference type="Proteomes" id="UP000479691"/>
    </source>
</evidence>
<dbReference type="Proteomes" id="UP000479691">
    <property type="component" value="Unassembled WGS sequence"/>
</dbReference>